<dbReference type="Pfam" id="PF00456">
    <property type="entry name" value="Transketolase_N"/>
    <property type="match status" value="1"/>
</dbReference>
<dbReference type="Pfam" id="PF22613">
    <property type="entry name" value="Transketolase_C_1"/>
    <property type="match status" value="1"/>
</dbReference>
<dbReference type="PANTHER" id="PTHR43825:SF4">
    <property type="entry name" value="PYRUVATE DEHYDROGENASE E1 COMPONENT"/>
    <property type="match status" value="1"/>
</dbReference>
<dbReference type="EMBL" id="JBEVCJ010000015">
    <property type="protein sequence ID" value="MET1255994.1"/>
    <property type="molecule type" value="Genomic_DNA"/>
</dbReference>
<dbReference type="Gene3D" id="3.40.50.920">
    <property type="match status" value="1"/>
</dbReference>
<dbReference type="InterPro" id="IPR009014">
    <property type="entry name" value="Transketo_C/PFOR_II"/>
</dbReference>
<keyword evidence="2" id="KW-1185">Reference proteome</keyword>
<dbReference type="InterPro" id="IPR004660">
    <property type="entry name" value="PDH_E1"/>
</dbReference>
<dbReference type="SUPFAM" id="SSF52922">
    <property type="entry name" value="TK C-terminal domain-like"/>
    <property type="match status" value="1"/>
</dbReference>
<dbReference type="Pfam" id="PF02779">
    <property type="entry name" value="Transket_pyr"/>
    <property type="match status" value="1"/>
</dbReference>
<dbReference type="SMART" id="SM00861">
    <property type="entry name" value="Transket_pyr"/>
    <property type="match status" value="1"/>
</dbReference>
<evidence type="ECO:0000313" key="1">
    <source>
        <dbReference type="EMBL" id="MET1255994.1"/>
    </source>
</evidence>
<dbReference type="PANTHER" id="PTHR43825">
    <property type="entry name" value="PYRUVATE DEHYDROGENASE E1 COMPONENT"/>
    <property type="match status" value="1"/>
</dbReference>
<name>A0ABV2BVT3_9GAMM</name>
<reference evidence="1 2" key="1">
    <citation type="submission" date="2024-06" db="EMBL/GenBank/DDBJ databases">
        <authorList>
            <person name="Li F."/>
        </authorList>
    </citation>
    <scope>NUCLEOTIDE SEQUENCE [LARGE SCALE GENOMIC DNA]</scope>
    <source>
        <strain evidence="1 2">GXAS 311</strain>
    </source>
</reference>
<dbReference type="InterPro" id="IPR051157">
    <property type="entry name" value="PDH/Transketolase"/>
</dbReference>
<evidence type="ECO:0000313" key="2">
    <source>
        <dbReference type="Proteomes" id="UP001548189"/>
    </source>
</evidence>
<dbReference type="PIRSF" id="PIRSF000156">
    <property type="entry name" value="Pyruvate_dh_E1"/>
    <property type="match status" value="1"/>
</dbReference>
<gene>
    <name evidence="1" type="ORF">ABVT43_12720</name>
</gene>
<dbReference type="InterPro" id="IPR005474">
    <property type="entry name" value="Transketolase_N"/>
</dbReference>
<dbReference type="InterPro" id="IPR005475">
    <property type="entry name" value="Transketolase-like_Pyr-bd"/>
</dbReference>
<proteinExistence type="predicted"/>
<dbReference type="SUPFAM" id="SSF52518">
    <property type="entry name" value="Thiamin diphosphate-binding fold (THDP-binding)"/>
    <property type="match status" value="2"/>
</dbReference>
<dbReference type="InterPro" id="IPR055152">
    <property type="entry name" value="Transketolase-like_C_2"/>
</dbReference>
<dbReference type="InterPro" id="IPR029061">
    <property type="entry name" value="THDP-binding"/>
</dbReference>
<sequence>MANRKQNTATKTAPQAKALDLNVLSELEKKVLWLASWMIHNANHIRPSRDGVKVGGHQASSASMVTIMTALYFHVLKAEDKVAVKPHASPVFHAIQYLLGNQSLEQLENFRSFGGAQSYPSRTKDKDDVDFSTGSVGLGVAATLFSSIAQDYLFDHGLVDSEQRKGKMIALLGDAELDEGNIYEALLEGWKKDLKNTWWIVDYNRQSLDGVINDELFQRIQDFFNSVGWRVVTLKYGKKMQKAFEGPAGNALKKWIDECPNQLYSALTFKGGDAWRARLEQDLKGTKGLTQFLKSHTDEQLQALMTNLGGHDLEYLIEEFEKNTDETPVCFIAYTVKGWGLPLAGHKDNHSGQMTAPQIQQFKEQLNIAEGNEWDKFAGMSISEKEIETYFADVEFLQRKKFDAVNDVLPVTDLKVPSGAKVSTQVVFGKLMQELSSSKDELANRVVTTSPDVASSTNLSAWLNKRGVYHTNDKQDTFKDEKVPSPIKWVQSPSGQHIELGIAESNLFTILASLGLTASHFGCKLIPVGTLYDPFICRGLDALNYACYQDARFILAATPSGIALAPEGGAHQSFNTPMIAMAQDKLTYFEPAFADELTVLMNYSLDFVQQAYGHSIYFRLSTRAIDQQPREMSAELKQGIIDGGYWLRKPADDASIIIAYTGVVAPEAIAAFDELVKDIPGAGLLAITSADRLYNQWQQNIREHAAQPSVVESLLAPLSPHATIVSVCDSHPATLSWLGSVHGHRAQSLGVTKFGQSGDIPDLFSHYQIDAEAILNACARAYLK</sequence>
<accession>A0ABV2BVT3</accession>
<dbReference type="Gene3D" id="3.40.50.970">
    <property type="match status" value="2"/>
</dbReference>
<comment type="caution">
    <text evidence="1">The sequence shown here is derived from an EMBL/GenBank/DDBJ whole genome shotgun (WGS) entry which is preliminary data.</text>
</comment>
<protein>
    <submittedName>
        <fullName evidence="1">1-deoxy-D-xylulose-5-phosphate synthase N-terminal domain-containing protein</fullName>
    </submittedName>
</protein>
<organism evidence="1 2">
    <name type="scientific">Aliikangiella maris</name>
    <dbReference type="NCBI Taxonomy" id="3162458"/>
    <lineage>
        <taxon>Bacteria</taxon>
        <taxon>Pseudomonadati</taxon>
        <taxon>Pseudomonadota</taxon>
        <taxon>Gammaproteobacteria</taxon>
        <taxon>Oceanospirillales</taxon>
        <taxon>Pleioneaceae</taxon>
        <taxon>Aliikangiella</taxon>
    </lineage>
</organism>
<dbReference type="Proteomes" id="UP001548189">
    <property type="component" value="Unassembled WGS sequence"/>
</dbReference>